<dbReference type="EMBL" id="JAHRIQ010044233">
    <property type="protein sequence ID" value="MEQ2235120.1"/>
    <property type="molecule type" value="Genomic_DNA"/>
</dbReference>
<sequence>MHTYRFLPNAIKHQKTKKKTFTLFKLNCDGQLHHVHYDSGDLAGSSHCFVMDPRPPSFSVRLASRLDGPFPSSQLRASGKRLNIYSNFPASAAFLLRSSLHTKASTSHSTPAIPQTSLLRSSRPWILSSAPNHPLPGFSGIRLQLCHIRTSSFLFHRRSTHSSAPPTDIHHSNAHPGSSLRVKCITSFSFLYGFLIHMPFKHAVFPTPLFHSGRSCT</sequence>
<dbReference type="Proteomes" id="UP001482620">
    <property type="component" value="Unassembled WGS sequence"/>
</dbReference>
<reference evidence="1 2" key="1">
    <citation type="submission" date="2021-06" db="EMBL/GenBank/DDBJ databases">
        <authorList>
            <person name="Palmer J.M."/>
        </authorList>
    </citation>
    <scope>NUCLEOTIDE SEQUENCE [LARGE SCALE GENOMIC DNA]</scope>
    <source>
        <strain evidence="2">if_2019</strain>
        <tissue evidence="1">Muscle</tissue>
    </source>
</reference>
<protein>
    <submittedName>
        <fullName evidence="1">Uncharacterized protein</fullName>
    </submittedName>
</protein>
<name>A0ABV0TQC4_9TELE</name>
<proteinExistence type="predicted"/>
<evidence type="ECO:0000313" key="1">
    <source>
        <dbReference type="EMBL" id="MEQ2235120.1"/>
    </source>
</evidence>
<comment type="caution">
    <text evidence="1">The sequence shown here is derived from an EMBL/GenBank/DDBJ whole genome shotgun (WGS) entry which is preliminary data.</text>
</comment>
<gene>
    <name evidence="1" type="ORF">ILYODFUR_038407</name>
</gene>
<keyword evidence="2" id="KW-1185">Reference proteome</keyword>
<organism evidence="1 2">
    <name type="scientific">Ilyodon furcidens</name>
    <name type="common">goldbreast splitfin</name>
    <dbReference type="NCBI Taxonomy" id="33524"/>
    <lineage>
        <taxon>Eukaryota</taxon>
        <taxon>Metazoa</taxon>
        <taxon>Chordata</taxon>
        <taxon>Craniata</taxon>
        <taxon>Vertebrata</taxon>
        <taxon>Euteleostomi</taxon>
        <taxon>Actinopterygii</taxon>
        <taxon>Neopterygii</taxon>
        <taxon>Teleostei</taxon>
        <taxon>Neoteleostei</taxon>
        <taxon>Acanthomorphata</taxon>
        <taxon>Ovalentaria</taxon>
        <taxon>Atherinomorphae</taxon>
        <taxon>Cyprinodontiformes</taxon>
        <taxon>Goodeidae</taxon>
        <taxon>Ilyodon</taxon>
    </lineage>
</organism>
<evidence type="ECO:0000313" key="2">
    <source>
        <dbReference type="Proteomes" id="UP001482620"/>
    </source>
</evidence>
<accession>A0ABV0TQC4</accession>
<feature type="non-terminal residue" evidence="1">
    <location>
        <position position="217"/>
    </location>
</feature>